<dbReference type="EMBL" id="CP080034">
    <property type="protein sequence ID" value="QYC09511.1"/>
    <property type="molecule type" value="Genomic_DNA"/>
</dbReference>
<evidence type="ECO:0000313" key="2">
    <source>
        <dbReference type="EMBL" id="QYC09511.1"/>
    </source>
</evidence>
<keyword evidence="2" id="KW-0560">Oxidoreductase</keyword>
<dbReference type="PANTHER" id="PTHR20883:SF48">
    <property type="entry name" value="ECTOINE DIOXYGENASE"/>
    <property type="match status" value="1"/>
</dbReference>
<accession>A0ABX8TE91</accession>
<keyword evidence="3" id="KW-1185">Reference proteome</keyword>
<sequence length="351" mass="39811">MTQERRNLLPGVPKVESPFFADFFDAASTSPAVYDAAVQLNQNGYAIIDFPDAEIDLVAERIMRDLHDSYDWDAFRSTGVGLRLQDAWQVNDDVRRLAVNQTVIDLLTALYGRKAWPFQTLNFPVGTQQHFHTDSVHFSSMPERFMCGVWIPLEDVGLQQGPLVYYPGSHKWPVYSNEHVGHRHSETFSTSQTVFEEMWSRLVAVHNIEPVRLEIPRGKALVWAANLLHGGDIQLDKSKTRWSQVTHYYFDDCAYYTPLNSDLPAGLIDFRRPFNIVTGEPSENFHLGNKINQDFIEAVSPRSVKANQPVAHFDAEAYLRANPDVAAAGEDAFDHWTKHGRAEGRALRPGE</sequence>
<evidence type="ECO:0000256" key="1">
    <source>
        <dbReference type="ARBA" id="ARBA00001954"/>
    </source>
</evidence>
<dbReference type="PANTHER" id="PTHR20883">
    <property type="entry name" value="PHYTANOYL-COA DIOXYGENASE DOMAIN CONTAINING 1"/>
    <property type="match status" value="1"/>
</dbReference>
<comment type="cofactor">
    <cofactor evidence="1">
        <name>Fe(2+)</name>
        <dbReference type="ChEBI" id="CHEBI:29033"/>
    </cofactor>
</comment>
<evidence type="ECO:0000313" key="3">
    <source>
        <dbReference type="Proteomes" id="UP000824334"/>
    </source>
</evidence>
<dbReference type="GeneID" id="94376200"/>
<dbReference type="Proteomes" id="UP000824334">
    <property type="component" value="Chromosome"/>
</dbReference>
<dbReference type="RefSeq" id="WP_219355080.1">
    <property type="nucleotide sequence ID" value="NZ_CP080034.1"/>
</dbReference>
<organism evidence="2 3">
    <name type="scientific">Brevundimonas nasdae</name>
    <dbReference type="NCBI Taxonomy" id="172043"/>
    <lineage>
        <taxon>Bacteria</taxon>
        <taxon>Pseudomonadati</taxon>
        <taxon>Pseudomonadota</taxon>
        <taxon>Alphaproteobacteria</taxon>
        <taxon>Caulobacterales</taxon>
        <taxon>Caulobacteraceae</taxon>
        <taxon>Brevundimonas</taxon>
    </lineage>
</organism>
<proteinExistence type="predicted"/>
<dbReference type="Pfam" id="PF05721">
    <property type="entry name" value="PhyH"/>
    <property type="match status" value="1"/>
</dbReference>
<dbReference type="GO" id="GO:0051213">
    <property type="term" value="F:dioxygenase activity"/>
    <property type="evidence" value="ECO:0007669"/>
    <property type="project" value="UniProtKB-KW"/>
</dbReference>
<reference evidence="2 3" key="1">
    <citation type="submission" date="2021-07" db="EMBL/GenBank/DDBJ databases">
        <title>Isolation and characterization of bacteria from a gold mining with a capacity of golden bioaccumulation.</title>
        <authorList>
            <person name="Yang X.J."/>
        </authorList>
    </citation>
    <scope>NUCLEOTIDE SEQUENCE [LARGE SCALE GENOMIC DNA]</scope>
    <source>
        <strain evidence="2 3">Au29</strain>
    </source>
</reference>
<dbReference type="InterPro" id="IPR008775">
    <property type="entry name" value="Phytyl_CoA_dOase-like"/>
</dbReference>
<protein>
    <submittedName>
        <fullName evidence="2">Phytanoyl-CoA dioxygenase family protein</fullName>
    </submittedName>
</protein>
<name>A0ABX8TE91_9CAUL</name>
<gene>
    <name evidence="2" type="ORF">KWG56_13020</name>
</gene>
<keyword evidence="2" id="KW-0223">Dioxygenase</keyword>